<dbReference type="CDD" id="cd00082">
    <property type="entry name" value="HisKA"/>
    <property type="match status" value="1"/>
</dbReference>
<dbReference type="InterPro" id="IPR036890">
    <property type="entry name" value="HATPase_C_sf"/>
</dbReference>
<dbReference type="EC" id="2.7.13.3" evidence="2"/>
<evidence type="ECO:0000256" key="2">
    <source>
        <dbReference type="ARBA" id="ARBA00012438"/>
    </source>
</evidence>
<dbReference type="PROSITE" id="PS50109">
    <property type="entry name" value="HIS_KIN"/>
    <property type="match status" value="1"/>
</dbReference>
<accession>A0ABX7LSB0</accession>
<dbReference type="EMBL" id="CP070968">
    <property type="protein sequence ID" value="QSF54630.1"/>
    <property type="molecule type" value="Genomic_DNA"/>
</dbReference>
<feature type="transmembrane region" description="Helical" evidence="6">
    <location>
        <begin position="258"/>
        <end position="281"/>
    </location>
</feature>
<evidence type="ECO:0000256" key="4">
    <source>
        <dbReference type="ARBA" id="ARBA00022679"/>
    </source>
</evidence>
<dbReference type="Gene3D" id="1.10.287.130">
    <property type="match status" value="1"/>
</dbReference>
<dbReference type="Gene3D" id="3.30.565.10">
    <property type="entry name" value="Histidine kinase-like ATPase, C-terminal domain"/>
    <property type="match status" value="1"/>
</dbReference>
<comment type="catalytic activity">
    <reaction evidence="1">
        <text>ATP + protein L-histidine = ADP + protein N-phospho-L-histidine.</text>
        <dbReference type="EC" id="2.7.13.3"/>
    </reaction>
</comment>
<evidence type="ECO:0000313" key="8">
    <source>
        <dbReference type="EMBL" id="QSF54630.1"/>
    </source>
</evidence>
<dbReference type="Pfam" id="PF00512">
    <property type="entry name" value="HisKA"/>
    <property type="match status" value="1"/>
</dbReference>
<name>A0ABX7LSB0_9CAUL</name>
<dbReference type="Proteomes" id="UP000662957">
    <property type="component" value="Chromosome"/>
</dbReference>
<gene>
    <name evidence="8" type="ORF">JX001_02035</name>
</gene>
<keyword evidence="9" id="KW-1185">Reference proteome</keyword>
<dbReference type="InterPro" id="IPR003594">
    <property type="entry name" value="HATPase_dom"/>
</dbReference>
<dbReference type="SUPFAM" id="SSF55874">
    <property type="entry name" value="ATPase domain of HSP90 chaperone/DNA topoisomerase II/histidine kinase"/>
    <property type="match status" value="1"/>
</dbReference>
<dbReference type="InterPro" id="IPR004358">
    <property type="entry name" value="Sig_transdc_His_kin-like_C"/>
</dbReference>
<dbReference type="PRINTS" id="PR00344">
    <property type="entry name" value="BCTRLSENSOR"/>
</dbReference>
<sequence length="544" mass="58315">MTKMPPFAQAHEMRWLKAVAATVLIVVCLGMTIAMLLVSRAIDERAAAHEQTMVERRLERMLNVISDDIVSATIWNDAVDAVEREDTSWMQSNFGDYYAQYMDHAVTLVFSGDGRLMLASRGGKTVDAASEAALTAAVQDLAADVRRTSLNPARRQAVGFKAVSRGSSIIRAGDALYLVGAATVVPEDLAPVARPARDAIVVSAKPISTFISSLHTDLGLHDTRLTTPDERHFVSLQGRDGTPIAGLSWAPERPGRHILATLLPVFAGLLVMFLIAAALMWRRVAANVQRLSDSERALSEALKAADAANLVKSRFLANMSHELRTPLNGVLGMSEVVLMSDLSATQRRQIGVVKESGEHLLVMIERILEMAHIDDALAEPERRPFDPASVFAKAAAGLRAKADTKGLAITETYQPTGLRLGDAGRVSKVLTALIDNAIQFTCAGEVRLTLEPSSEGLIFGVADTGPGMSEAVQTKLFTPFSQGDDSATRSVDGAGLGLALARRLATSMGAVLDYETRIGVGTTFRLLLPAPDAPCDHDRSETAA</sequence>
<dbReference type="SMART" id="SM00387">
    <property type="entry name" value="HATPase_c"/>
    <property type="match status" value="1"/>
</dbReference>
<dbReference type="SUPFAM" id="SSF47384">
    <property type="entry name" value="Homodimeric domain of signal transducing histidine kinase"/>
    <property type="match status" value="1"/>
</dbReference>
<evidence type="ECO:0000256" key="6">
    <source>
        <dbReference type="SAM" id="Phobius"/>
    </source>
</evidence>
<evidence type="ECO:0000256" key="5">
    <source>
        <dbReference type="ARBA" id="ARBA00022777"/>
    </source>
</evidence>
<dbReference type="PANTHER" id="PTHR43047">
    <property type="entry name" value="TWO-COMPONENT HISTIDINE PROTEIN KINASE"/>
    <property type="match status" value="1"/>
</dbReference>
<dbReference type="InterPro" id="IPR036097">
    <property type="entry name" value="HisK_dim/P_sf"/>
</dbReference>
<evidence type="ECO:0000313" key="9">
    <source>
        <dbReference type="Proteomes" id="UP000662957"/>
    </source>
</evidence>
<dbReference type="Pfam" id="PF05228">
    <property type="entry name" value="CHASE4"/>
    <property type="match status" value="1"/>
</dbReference>
<organism evidence="8 9">
    <name type="scientific">Brevundimonas fontaquae</name>
    <dbReference type="NCBI Taxonomy" id="2813778"/>
    <lineage>
        <taxon>Bacteria</taxon>
        <taxon>Pseudomonadati</taxon>
        <taxon>Pseudomonadota</taxon>
        <taxon>Alphaproteobacteria</taxon>
        <taxon>Caulobacterales</taxon>
        <taxon>Caulobacteraceae</taxon>
        <taxon>Brevundimonas</taxon>
    </lineage>
</organism>
<evidence type="ECO:0000256" key="1">
    <source>
        <dbReference type="ARBA" id="ARBA00000085"/>
    </source>
</evidence>
<keyword evidence="3" id="KW-0597">Phosphoprotein</keyword>
<dbReference type="InterPro" id="IPR005467">
    <property type="entry name" value="His_kinase_dom"/>
</dbReference>
<protein>
    <recommendedName>
        <fullName evidence="2">histidine kinase</fullName>
        <ecNumber evidence="2">2.7.13.3</ecNumber>
    </recommendedName>
</protein>
<reference evidence="8 9" key="1">
    <citation type="submission" date="2021-02" db="EMBL/GenBank/DDBJ databases">
        <title>Brevundimonas sp. CS1 genome sequence.</title>
        <authorList>
            <person name="Lee K."/>
            <person name="Choi Y.-J."/>
            <person name="Son H.-R."/>
        </authorList>
    </citation>
    <scope>NUCLEOTIDE SEQUENCE [LARGE SCALE GENOMIC DNA]</scope>
    <source>
        <strain evidence="8 9">CS1</strain>
    </source>
</reference>
<keyword evidence="6" id="KW-0812">Transmembrane</keyword>
<feature type="transmembrane region" description="Helical" evidence="6">
    <location>
        <begin position="15"/>
        <end position="38"/>
    </location>
</feature>
<keyword evidence="6" id="KW-0472">Membrane</keyword>
<proteinExistence type="predicted"/>
<keyword evidence="6" id="KW-1133">Transmembrane helix</keyword>
<keyword evidence="5" id="KW-0418">Kinase</keyword>
<dbReference type="SMART" id="SM00388">
    <property type="entry name" value="HisKA"/>
    <property type="match status" value="1"/>
</dbReference>
<evidence type="ECO:0000259" key="7">
    <source>
        <dbReference type="PROSITE" id="PS50109"/>
    </source>
</evidence>
<keyword evidence="4" id="KW-0808">Transferase</keyword>
<feature type="domain" description="Histidine kinase" evidence="7">
    <location>
        <begin position="318"/>
        <end position="532"/>
    </location>
</feature>
<dbReference type="Pfam" id="PF02518">
    <property type="entry name" value="HATPase_c"/>
    <property type="match status" value="1"/>
</dbReference>
<dbReference type="InterPro" id="IPR007892">
    <property type="entry name" value="CHASE4"/>
</dbReference>
<evidence type="ECO:0000256" key="3">
    <source>
        <dbReference type="ARBA" id="ARBA00022553"/>
    </source>
</evidence>
<dbReference type="InterPro" id="IPR003661">
    <property type="entry name" value="HisK_dim/P_dom"/>
</dbReference>